<accession>A0A845LES7</accession>
<dbReference type="Proteomes" id="UP000471031">
    <property type="component" value="Unassembled WGS sequence"/>
</dbReference>
<dbReference type="CDD" id="cd07377">
    <property type="entry name" value="WHTH_GntR"/>
    <property type="match status" value="1"/>
</dbReference>
<dbReference type="InterPro" id="IPR015424">
    <property type="entry name" value="PyrdxlP-dep_Trfase"/>
</dbReference>
<dbReference type="PANTHER" id="PTHR46577:SF1">
    <property type="entry name" value="HTH-TYPE TRANSCRIPTIONAL REGULATORY PROTEIN GABR"/>
    <property type="match status" value="1"/>
</dbReference>
<proteinExistence type="inferred from homology"/>
<evidence type="ECO:0000313" key="7">
    <source>
        <dbReference type="EMBL" id="MZP43420.1"/>
    </source>
</evidence>
<organism evidence="7 8">
    <name type="scientific">Heliomicrobium gestii</name>
    <name type="common">Heliobacterium gestii</name>
    <dbReference type="NCBI Taxonomy" id="2699"/>
    <lineage>
        <taxon>Bacteria</taxon>
        <taxon>Bacillati</taxon>
        <taxon>Bacillota</taxon>
        <taxon>Clostridia</taxon>
        <taxon>Eubacteriales</taxon>
        <taxon>Heliobacteriaceae</taxon>
        <taxon>Heliomicrobium</taxon>
    </lineage>
</organism>
<dbReference type="GO" id="GO:0030170">
    <property type="term" value="F:pyridoxal phosphate binding"/>
    <property type="evidence" value="ECO:0007669"/>
    <property type="project" value="InterPro"/>
</dbReference>
<dbReference type="OrthoDB" id="9808770at2"/>
<comment type="similarity">
    <text evidence="1">In the C-terminal section; belongs to the class-I pyridoxal-phosphate-dependent aminotransferase family.</text>
</comment>
<sequence>MAEQLGVSRNVVAEAYDQLLAEGYLASRPGSGTYVELGLSKNPASGVDFSTYDGGVRSGASHWVLGDDITADEVAQEAQTPGALLDLAVSVSPARQPVIDFRSGLPCLDQFPQKKWATLLHKVCMEMTPADWSYGDPQGSPELRRLLADHLMRTRGLCCIGDQIVITTGAMQGLNLVAKVLLQAQRPMIMEDPTNEDVRRAFSASGSPLLPVPVDELGLRTDLLPEAACPAFIFTTPSHQFPLGGVLPAQRRIELVQYARQRDCFIVEDDYDSEFRYTGAPIGALQGLDPERVIYIGSFSKILSPALRLGCLILPEKLVAPCRECKRLSDIHCPSLEQRVLAAFIGEGHLGRHVARMKKVYKSRRAQVVQELNRFFSGAIRIGGDAAGLHLVAQFPGHVLDEKALSRCRSAGVRVYPVEDRALLKGHHSDKILLGYGHLAEEQITEGIRRLAFALGTRSDWYNG</sequence>
<evidence type="ECO:0000256" key="1">
    <source>
        <dbReference type="ARBA" id="ARBA00005384"/>
    </source>
</evidence>
<comment type="caution">
    <text evidence="7">The sequence shown here is derived from an EMBL/GenBank/DDBJ whole genome shotgun (WGS) entry which is preliminary data.</text>
</comment>
<dbReference type="CDD" id="cd00609">
    <property type="entry name" value="AAT_like"/>
    <property type="match status" value="1"/>
</dbReference>
<gene>
    <name evidence="7" type="ORF">GTO89_10250</name>
</gene>
<evidence type="ECO:0000313" key="8">
    <source>
        <dbReference type="Proteomes" id="UP000471031"/>
    </source>
</evidence>
<dbReference type="InterPro" id="IPR004839">
    <property type="entry name" value="Aminotransferase_I/II_large"/>
</dbReference>
<protein>
    <submittedName>
        <fullName evidence="7">Aminotransferase class I/II-fold pyridoxal phosphate-dependent enzyme</fullName>
    </submittedName>
</protein>
<dbReference type="InterPro" id="IPR015421">
    <property type="entry name" value="PyrdxlP-dep_Trfase_major"/>
</dbReference>
<reference evidence="7 8" key="1">
    <citation type="submission" date="2020-01" db="EMBL/GenBank/DDBJ databases">
        <title>Whole genome sequence of Heliobacterium gestii DSM 11169.</title>
        <authorList>
            <person name="Kyndt J.A."/>
            <person name="Meyer T.E."/>
        </authorList>
    </citation>
    <scope>NUCLEOTIDE SEQUENCE [LARGE SCALE GENOMIC DNA]</scope>
    <source>
        <strain evidence="7 8">DSM 11169</strain>
    </source>
</reference>
<name>A0A845LES7_HELGE</name>
<feature type="domain" description="HTH gntR-type" evidence="6">
    <location>
        <begin position="1"/>
        <end position="38"/>
    </location>
</feature>
<dbReference type="EMBL" id="WXEX01000008">
    <property type="protein sequence ID" value="MZP43420.1"/>
    <property type="molecule type" value="Genomic_DNA"/>
</dbReference>
<evidence type="ECO:0000259" key="6">
    <source>
        <dbReference type="PROSITE" id="PS50949"/>
    </source>
</evidence>
<dbReference type="GO" id="GO:0008483">
    <property type="term" value="F:transaminase activity"/>
    <property type="evidence" value="ECO:0007669"/>
    <property type="project" value="UniProtKB-KW"/>
</dbReference>
<keyword evidence="3" id="KW-0805">Transcription regulation</keyword>
<dbReference type="Gene3D" id="1.10.10.10">
    <property type="entry name" value="Winged helix-like DNA-binding domain superfamily/Winged helix DNA-binding domain"/>
    <property type="match status" value="1"/>
</dbReference>
<keyword evidence="5" id="KW-0804">Transcription</keyword>
<dbReference type="GO" id="GO:0003700">
    <property type="term" value="F:DNA-binding transcription factor activity"/>
    <property type="evidence" value="ECO:0007669"/>
    <property type="project" value="InterPro"/>
</dbReference>
<dbReference type="InterPro" id="IPR051446">
    <property type="entry name" value="HTH_trans_reg/aminotransferase"/>
</dbReference>
<dbReference type="PANTHER" id="PTHR46577">
    <property type="entry name" value="HTH-TYPE TRANSCRIPTIONAL REGULATORY PROTEIN GABR"/>
    <property type="match status" value="1"/>
</dbReference>
<keyword evidence="7" id="KW-0808">Transferase</keyword>
<evidence type="ECO:0000256" key="4">
    <source>
        <dbReference type="ARBA" id="ARBA00023125"/>
    </source>
</evidence>
<dbReference type="SUPFAM" id="SSF53383">
    <property type="entry name" value="PLP-dependent transferases"/>
    <property type="match status" value="1"/>
</dbReference>
<dbReference type="SUPFAM" id="SSF46785">
    <property type="entry name" value="Winged helix' DNA-binding domain"/>
    <property type="match status" value="1"/>
</dbReference>
<dbReference type="AlphaFoldDB" id="A0A845LES7"/>
<keyword evidence="4" id="KW-0238">DNA-binding</keyword>
<dbReference type="PROSITE" id="PS50949">
    <property type="entry name" value="HTH_GNTR"/>
    <property type="match status" value="1"/>
</dbReference>
<dbReference type="Pfam" id="PF00392">
    <property type="entry name" value="GntR"/>
    <property type="match status" value="1"/>
</dbReference>
<keyword evidence="8" id="KW-1185">Reference proteome</keyword>
<dbReference type="InterPro" id="IPR000524">
    <property type="entry name" value="Tscrpt_reg_HTH_GntR"/>
</dbReference>
<dbReference type="InterPro" id="IPR036388">
    <property type="entry name" value="WH-like_DNA-bd_sf"/>
</dbReference>
<keyword evidence="2" id="KW-0663">Pyridoxal phosphate</keyword>
<evidence type="ECO:0000256" key="2">
    <source>
        <dbReference type="ARBA" id="ARBA00022898"/>
    </source>
</evidence>
<dbReference type="Pfam" id="PF00155">
    <property type="entry name" value="Aminotran_1_2"/>
    <property type="match status" value="1"/>
</dbReference>
<dbReference type="InterPro" id="IPR036390">
    <property type="entry name" value="WH_DNA-bd_sf"/>
</dbReference>
<keyword evidence="7" id="KW-0032">Aminotransferase</keyword>
<evidence type="ECO:0000256" key="5">
    <source>
        <dbReference type="ARBA" id="ARBA00023163"/>
    </source>
</evidence>
<evidence type="ECO:0000256" key="3">
    <source>
        <dbReference type="ARBA" id="ARBA00023015"/>
    </source>
</evidence>
<dbReference type="Gene3D" id="3.40.640.10">
    <property type="entry name" value="Type I PLP-dependent aspartate aminotransferase-like (Major domain)"/>
    <property type="match status" value="1"/>
</dbReference>
<dbReference type="GO" id="GO:0003677">
    <property type="term" value="F:DNA binding"/>
    <property type="evidence" value="ECO:0007669"/>
    <property type="project" value="UniProtKB-KW"/>
</dbReference>